<proteinExistence type="predicted"/>
<evidence type="ECO:0000313" key="1">
    <source>
        <dbReference type="EMBL" id="TYG51745.1"/>
    </source>
</evidence>
<dbReference type="SUPFAM" id="SSF55895">
    <property type="entry name" value="Ribonuclease Rh-like"/>
    <property type="match status" value="1"/>
</dbReference>
<sequence>MCSMEKKREREREYSSCSSLFILSSICSTPTGINFACNFRKLFLQWPLLAYSSNLSCRPPILNEFTIHGIWTHNAKNKPMLPYDSNNPCTYPPVYGLHES</sequence>
<dbReference type="AlphaFoldDB" id="A0A5D2B610"/>
<organism evidence="1 2">
    <name type="scientific">Gossypium darwinii</name>
    <name type="common">Darwin's cotton</name>
    <name type="synonym">Gossypium barbadense var. darwinii</name>
    <dbReference type="NCBI Taxonomy" id="34276"/>
    <lineage>
        <taxon>Eukaryota</taxon>
        <taxon>Viridiplantae</taxon>
        <taxon>Streptophyta</taxon>
        <taxon>Embryophyta</taxon>
        <taxon>Tracheophyta</taxon>
        <taxon>Spermatophyta</taxon>
        <taxon>Magnoliopsida</taxon>
        <taxon>eudicotyledons</taxon>
        <taxon>Gunneridae</taxon>
        <taxon>Pentapetalae</taxon>
        <taxon>rosids</taxon>
        <taxon>malvids</taxon>
        <taxon>Malvales</taxon>
        <taxon>Malvaceae</taxon>
        <taxon>Malvoideae</taxon>
        <taxon>Gossypium</taxon>
    </lineage>
</organism>
<dbReference type="Proteomes" id="UP000323506">
    <property type="component" value="Chromosome D10"/>
</dbReference>
<dbReference type="InterPro" id="IPR036430">
    <property type="entry name" value="RNase_T2-like_sf"/>
</dbReference>
<reference evidence="1 2" key="1">
    <citation type="submission" date="2019-06" db="EMBL/GenBank/DDBJ databases">
        <title>WGS assembly of Gossypium darwinii.</title>
        <authorList>
            <person name="Chen Z.J."/>
            <person name="Sreedasyam A."/>
            <person name="Ando A."/>
            <person name="Song Q."/>
            <person name="De L."/>
            <person name="Hulse-Kemp A."/>
            <person name="Ding M."/>
            <person name="Ye W."/>
            <person name="Kirkbride R."/>
            <person name="Jenkins J."/>
            <person name="Plott C."/>
            <person name="Lovell J."/>
            <person name="Lin Y.-M."/>
            <person name="Vaughn R."/>
            <person name="Liu B."/>
            <person name="Li W."/>
            <person name="Simpson S."/>
            <person name="Scheffler B."/>
            <person name="Saski C."/>
            <person name="Grover C."/>
            <person name="Hu G."/>
            <person name="Conover J."/>
            <person name="Carlson J."/>
            <person name="Shu S."/>
            <person name="Boston L."/>
            <person name="Williams M."/>
            <person name="Peterson D."/>
            <person name="Mcgee K."/>
            <person name="Jones D."/>
            <person name="Wendel J."/>
            <person name="Stelly D."/>
            <person name="Grimwood J."/>
            <person name="Schmutz J."/>
        </authorList>
    </citation>
    <scope>NUCLEOTIDE SEQUENCE [LARGE SCALE GENOMIC DNA]</scope>
    <source>
        <strain evidence="1">1808015.09</strain>
    </source>
</reference>
<dbReference type="GO" id="GO:0033897">
    <property type="term" value="F:ribonuclease T2 activity"/>
    <property type="evidence" value="ECO:0007669"/>
    <property type="project" value="InterPro"/>
</dbReference>
<evidence type="ECO:0000313" key="2">
    <source>
        <dbReference type="Proteomes" id="UP000323506"/>
    </source>
</evidence>
<dbReference type="EMBL" id="CM017710">
    <property type="protein sequence ID" value="TYG51745.1"/>
    <property type="molecule type" value="Genomic_DNA"/>
</dbReference>
<name>A0A5D2B610_GOSDA</name>
<dbReference type="GO" id="GO:0003723">
    <property type="term" value="F:RNA binding"/>
    <property type="evidence" value="ECO:0007669"/>
    <property type="project" value="InterPro"/>
</dbReference>
<accession>A0A5D2B610</accession>
<protein>
    <submittedName>
        <fullName evidence="1">Uncharacterized protein</fullName>
    </submittedName>
</protein>
<keyword evidence="2" id="KW-1185">Reference proteome</keyword>
<gene>
    <name evidence="1" type="ORF">ES288_D10G284500v1</name>
</gene>